<dbReference type="EMBL" id="CP093343">
    <property type="protein sequence ID" value="WOG85086.1"/>
    <property type="molecule type" value="Genomic_DNA"/>
</dbReference>
<dbReference type="InterPro" id="IPR013128">
    <property type="entry name" value="Peptidase_C1A"/>
</dbReference>
<keyword evidence="6" id="KW-1185">Reference proteome</keyword>
<gene>
    <name evidence="4" type="ORF">DCAR_004011</name>
    <name evidence="5" type="ORF">DCAR_0104273</name>
</gene>
<proteinExistence type="inferred from homology"/>
<dbReference type="Proteomes" id="UP000077755">
    <property type="component" value="Chromosome 1"/>
</dbReference>
<reference evidence="5" key="2">
    <citation type="submission" date="2022-03" db="EMBL/GenBank/DDBJ databases">
        <title>Draft title - Genomic analysis of global carrot germplasm unveils the trajectory of domestication and the origin of high carotenoid orange carrot.</title>
        <authorList>
            <person name="Iorizzo M."/>
            <person name="Ellison S."/>
            <person name="Senalik D."/>
            <person name="Macko-Podgorni A."/>
            <person name="Grzebelus D."/>
            <person name="Bostan H."/>
            <person name="Rolling W."/>
            <person name="Curaba J."/>
            <person name="Simon P."/>
        </authorList>
    </citation>
    <scope>NUCLEOTIDE SEQUENCE</scope>
    <source>
        <tissue evidence="5">Leaf</tissue>
    </source>
</reference>
<feature type="chain" id="PRO_5018687064" description="Cathepsin propeptide inhibitor domain-containing protein" evidence="2">
    <location>
        <begin position="27"/>
        <end position="173"/>
    </location>
</feature>
<dbReference type="Gramene" id="KZN11355">
    <property type="protein sequence ID" value="KZN11355"/>
    <property type="gene ID" value="DCAR_004011"/>
</dbReference>
<keyword evidence="2" id="KW-0732">Signal</keyword>
<dbReference type="Gene3D" id="3.90.70.10">
    <property type="entry name" value="Cysteine proteinases"/>
    <property type="match status" value="1"/>
</dbReference>
<evidence type="ECO:0000256" key="2">
    <source>
        <dbReference type="SAM" id="SignalP"/>
    </source>
</evidence>
<dbReference type="OMA" id="NWRDQNA"/>
<dbReference type="InterPro" id="IPR013201">
    <property type="entry name" value="Prot_inhib_I29"/>
</dbReference>
<dbReference type="SUPFAM" id="SSF54001">
    <property type="entry name" value="Cysteine proteinases"/>
    <property type="match status" value="1"/>
</dbReference>
<comment type="similarity">
    <text evidence="1">Belongs to the peptidase C1 family.</text>
</comment>
<dbReference type="Pfam" id="PF08246">
    <property type="entry name" value="Inhibitor_I29"/>
    <property type="match status" value="1"/>
</dbReference>
<dbReference type="InterPro" id="IPR038765">
    <property type="entry name" value="Papain-like_cys_pep_sf"/>
</dbReference>
<name>A0A166IPR8_DAUCS</name>
<evidence type="ECO:0000313" key="4">
    <source>
        <dbReference type="EMBL" id="KZN11355.1"/>
    </source>
</evidence>
<evidence type="ECO:0000256" key="1">
    <source>
        <dbReference type="ARBA" id="ARBA00008455"/>
    </source>
</evidence>
<dbReference type="AlphaFoldDB" id="A0A166IPR8"/>
<dbReference type="SMART" id="SM00848">
    <property type="entry name" value="Inhibitor_I29"/>
    <property type="match status" value="1"/>
</dbReference>
<organism evidence="4">
    <name type="scientific">Daucus carota subsp. sativus</name>
    <name type="common">Carrot</name>
    <dbReference type="NCBI Taxonomy" id="79200"/>
    <lineage>
        <taxon>Eukaryota</taxon>
        <taxon>Viridiplantae</taxon>
        <taxon>Streptophyta</taxon>
        <taxon>Embryophyta</taxon>
        <taxon>Tracheophyta</taxon>
        <taxon>Spermatophyta</taxon>
        <taxon>Magnoliopsida</taxon>
        <taxon>eudicotyledons</taxon>
        <taxon>Gunneridae</taxon>
        <taxon>Pentapetalae</taxon>
        <taxon>asterids</taxon>
        <taxon>campanulids</taxon>
        <taxon>Apiales</taxon>
        <taxon>Apiaceae</taxon>
        <taxon>Apioideae</taxon>
        <taxon>Scandiceae</taxon>
        <taxon>Daucinae</taxon>
        <taxon>Daucus</taxon>
        <taxon>Daucus sect. Daucus</taxon>
    </lineage>
</organism>
<dbReference type="InterPro" id="IPR000668">
    <property type="entry name" value="Peptidase_C1A_C"/>
</dbReference>
<evidence type="ECO:0000259" key="3">
    <source>
        <dbReference type="SMART" id="SM00848"/>
    </source>
</evidence>
<dbReference type="EMBL" id="LNRQ01000001">
    <property type="protein sequence ID" value="KZN11355.1"/>
    <property type="molecule type" value="Genomic_DNA"/>
</dbReference>
<accession>A0A166IPR8</accession>
<dbReference type="STRING" id="79200.A0A166IPR8"/>
<dbReference type="GO" id="GO:0008234">
    <property type="term" value="F:cysteine-type peptidase activity"/>
    <property type="evidence" value="ECO:0007669"/>
    <property type="project" value="InterPro"/>
</dbReference>
<dbReference type="PANTHER" id="PTHR12411">
    <property type="entry name" value="CYSTEINE PROTEASE FAMILY C1-RELATED"/>
    <property type="match status" value="1"/>
</dbReference>
<dbReference type="GO" id="GO:0006508">
    <property type="term" value="P:proteolysis"/>
    <property type="evidence" value="ECO:0007669"/>
    <property type="project" value="InterPro"/>
</dbReference>
<evidence type="ECO:0000313" key="5">
    <source>
        <dbReference type="EMBL" id="WOG85086.1"/>
    </source>
</evidence>
<protein>
    <recommendedName>
        <fullName evidence="3">Cathepsin propeptide inhibitor domain-containing protein</fullName>
    </recommendedName>
</protein>
<dbReference type="Gene3D" id="1.10.287.2250">
    <property type="match status" value="1"/>
</dbReference>
<evidence type="ECO:0000313" key="6">
    <source>
        <dbReference type="Proteomes" id="UP000077755"/>
    </source>
</evidence>
<dbReference type="Pfam" id="PF00112">
    <property type="entry name" value="Peptidase_C1"/>
    <property type="match status" value="1"/>
</dbReference>
<feature type="domain" description="Cathepsin propeptide inhibitor" evidence="3">
    <location>
        <begin position="41"/>
        <end position="98"/>
    </location>
</feature>
<reference evidence="4" key="1">
    <citation type="journal article" date="2016" name="Nat. Genet.">
        <title>A high-quality carrot genome assembly provides new insights into carotenoid accumulation and asterid genome evolution.</title>
        <authorList>
            <person name="Iorizzo M."/>
            <person name="Ellison S."/>
            <person name="Senalik D."/>
            <person name="Zeng P."/>
            <person name="Satapoomin P."/>
            <person name="Huang J."/>
            <person name="Bowman M."/>
            <person name="Iovene M."/>
            <person name="Sanseverino W."/>
            <person name="Cavagnaro P."/>
            <person name="Yildiz M."/>
            <person name="Macko-Podgorni A."/>
            <person name="Moranska E."/>
            <person name="Grzebelus E."/>
            <person name="Grzebelus D."/>
            <person name="Ashrafi H."/>
            <person name="Zheng Z."/>
            <person name="Cheng S."/>
            <person name="Spooner D."/>
            <person name="Van Deynze A."/>
            <person name="Simon P."/>
        </authorList>
    </citation>
    <scope>NUCLEOTIDE SEQUENCE [LARGE SCALE GENOMIC DNA]</scope>
    <source>
        <tissue evidence="4">Leaf</tissue>
    </source>
</reference>
<feature type="signal peptide" evidence="2">
    <location>
        <begin position="1"/>
        <end position="26"/>
    </location>
</feature>
<sequence length="173" mass="20023">MASPYALCMALFLLIMGLLLPYEVSSSRAGPQLGKTMFERHQEWMLQHGRVYRDAMEQEARFKIFKENVERIEAFNSDPNRRFTLAVNHFADLTDEEFRVTHASGYNRSMTRTASFSGSSVRPEFYGDYGRPRRSYFRYANVQGVPPSVDWRQKGAVTPIKYQGSCGKCFRFC</sequence>